<comment type="catalytic activity">
    <reaction evidence="7">
        <text>RNA(n) + a ribonucleoside 5'-triphosphate = RNA(n+1) + diphosphate</text>
        <dbReference type="Rhea" id="RHEA:21248"/>
        <dbReference type="Rhea" id="RHEA-COMP:14527"/>
        <dbReference type="Rhea" id="RHEA-COMP:17342"/>
        <dbReference type="ChEBI" id="CHEBI:33019"/>
        <dbReference type="ChEBI" id="CHEBI:61557"/>
        <dbReference type="ChEBI" id="CHEBI:140395"/>
        <dbReference type="EC" id="2.7.7.6"/>
    </reaction>
</comment>
<comment type="similarity">
    <text evidence="1">Belongs to the phage and mitochondrial RNA polymerase family.</text>
</comment>
<dbReference type="Pfam" id="PF00940">
    <property type="entry name" value="RNA_pol"/>
    <property type="match status" value="1"/>
</dbReference>
<dbReference type="EMBL" id="KZ110618">
    <property type="protein sequence ID" value="OSX56134.1"/>
    <property type="molecule type" value="Genomic_DNA"/>
</dbReference>
<dbReference type="SUPFAM" id="SSF56672">
    <property type="entry name" value="DNA/RNA polymerases"/>
    <property type="match status" value="1"/>
</dbReference>
<dbReference type="Gene3D" id="1.10.287.280">
    <property type="match status" value="1"/>
</dbReference>
<keyword evidence="10" id="KW-1185">Reference proteome</keyword>
<accession>A0A1X6MIA0</accession>
<organism evidence="9 10">
    <name type="scientific">Postia placenta MAD-698-R-SB12</name>
    <dbReference type="NCBI Taxonomy" id="670580"/>
    <lineage>
        <taxon>Eukaryota</taxon>
        <taxon>Fungi</taxon>
        <taxon>Dikarya</taxon>
        <taxon>Basidiomycota</taxon>
        <taxon>Agaricomycotina</taxon>
        <taxon>Agaricomycetes</taxon>
        <taxon>Polyporales</taxon>
        <taxon>Adustoporiaceae</taxon>
        <taxon>Rhodonia</taxon>
    </lineage>
</organism>
<name>A0A1X6MIA0_9APHY</name>
<dbReference type="GeneID" id="36327973"/>
<reference evidence="9 10" key="1">
    <citation type="submission" date="2017-04" db="EMBL/GenBank/DDBJ databases">
        <title>Genome Sequence of the Model Brown-Rot Fungus Postia placenta SB12.</title>
        <authorList>
            <consortium name="DOE Joint Genome Institute"/>
            <person name="Gaskell J."/>
            <person name="Kersten P."/>
            <person name="Larrondo L.F."/>
            <person name="Canessa P."/>
            <person name="Martinez D."/>
            <person name="Hibbett D."/>
            <person name="Schmoll M."/>
            <person name="Kubicek C.P."/>
            <person name="Martinez A.T."/>
            <person name="Yadav J."/>
            <person name="Master E."/>
            <person name="Magnuson J.K."/>
            <person name="James T."/>
            <person name="Yaver D."/>
            <person name="Berka R."/>
            <person name="Labutti K."/>
            <person name="Lipzen A."/>
            <person name="Aerts A."/>
            <person name="Barry K."/>
            <person name="Henrissat B."/>
            <person name="Blanchette R."/>
            <person name="Grigoriev I."/>
            <person name="Cullen D."/>
        </authorList>
    </citation>
    <scope>NUCLEOTIDE SEQUENCE [LARGE SCALE GENOMIC DNA]</scope>
    <source>
        <strain evidence="9 10">MAD-698-R-SB12</strain>
    </source>
</reference>
<evidence type="ECO:0000256" key="2">
    <source>
        <dbReference type="ARBA" id="ARBA00012418"/>
    </source>
</evidence>
<evidence type="ECO:0000256" key="7">
    <source>
        <dbReference type="ARBA" id="ARBA00048552"/>
    </source>
</evidence>
<evidence type="ECO:0000256" key="6">
    <source>
        <dbReference type="ARBA" id="ARBA00023163"/>
    </source>
</evidence>
<dbReference type="AlphaFoldDB" id="A0A1X6MIA0"/>
<feature type="non-terminal residue" evidence="9">
    <location>
        <position position="628"/>
    </location>
</feature>
<feature type="domain" description="DNA-directed RNA polymerase C-terminal" evidence="8">
    <location>
        <begin position="210"/>
        <end position="599"/>
    </location>
</feature>
<keyword evidence="5" id="KW-0548">Nucleotidyltransferase</keyword>
<dbReference type="PANTHER" id="PTHR10102">
    <property type="entry name" value="DNA-DIRECTED RNA POLYMERASE, MITOCHONDRIAL"/>
    <property type="match status" value="1"/>
</dbReference>
<evidence type="ECO:0000256" key="5">
    <source>
        <dbReference type="ARBA" id="ARBA00022695"/>
    </source>
</evidence>
<dbReference type="PANTHER" id="PTHR10102:SF0">
    <property type="entry name" value="DNA-DIRECTED RNA POLYMERASE, MITOCHONDRIAL"/>
    <property type="match status" value="1"/>
</dbReference>
<sequence length="628" mass="73153">KQNIQFLSQKKTISDKLKNNFSFLDLPYKIPMIVKPKDYNRDLETRNDILGGYLLNDLELVTPLIIKNPELKNQSVIEDKNIIFKMVNNISNVGFKINQQVLDFIMEYGLEYNLIIDPNFIHPLETIKDRNKLNLSEKKSLYSFLSKKHLEMNILGLADIFKYLAEFFIPVRIDNRGRLYCTADYLNYQSTELAKSLLLFSNGEKIEKTDTIAINYLKIFGANCFGNGFDKKSYSERVEWVNNNEENILNFKNGILINQAESKLLFIAFCFEYLNYKNSLNNNNSYFISHFPIQLDATCNGYQHLSLLTGDESLALELNLFPATDQDVPKDFYTFVGLKLTDYFKKKIIEIKEKKLTDENLESYEKLLKLNIHRKLVKSSVMVKPYNASLLQMVNYIKEHFSELIENKKKFYVLEGNNEIKVTNQDLFLLTKTINKIIYVEYPKLKKINSYLKKIAEICSTLNIPIVWALPSGLNVNQYYEESEAIRLKPFTYKKNTFKLAIGNKKINKAKQIRALMPNLIQLHSLDATSLALLTENFFNCSNSKVKNLYTIHDCFAVTGNNVEILINIIKFVYVQIYSDNNYLRKFDEGIIESIKLQFGKEVFNDEKKHIKFNGFDLEYPNIDSIID</sequence>
<dbReference type="InterPro" id="IPR043502">
    <property type="entry name" value="DNA/RNA_pol_sf"/>
</dbReference>
<protein>
    <recommendedName>
        <fullName evidence="2">DNA-directed RNA polymerase</fullName>
        <ecNumber evidence="2">2.7.7.6</ecNumber>
    </recommendedName>
</protein>
<dbReference type="EC" id="2.7.7.6" evidence="2"/>
<dbReference type="GO" id="GO:0006390">
    <property type="term" value="P:mitochondrial transcription"/>
    <property type="evidence" value="ECO:0007669"/>
    <property type="project" value="TreeGrafter"/>
</dbReference>
<dbReference type="GO" id="GO:0001018">
    <property type="term" value="F:mitochondrial promoter sequence-specific DNA binding"/>
    <property type="evidence" value="ECO:0007669"/>
    <property type="project" value="TreeGrafter"/>
</dbReference>
<proteinExistence type="inferred from homology"/>
<dbReference type="STRING" id="670580.A0A1X6MIA0"/>
<keyword evidence="6" id="KW-0804">Transcription</keyword>
<dbReference type="Proteomes" id="UP000194127">
    <property type="component" value="Unassembled WGS sequence"/>
</dbReference>
<feature type="non-terminal residue" evidence="9">
    <location>
        <position position="1"/>
    </location>
</feature>
<evidence type="ECO:0000313" key="9">
    <source>
        <dbReference type="EMBL" id="OSX56134.1"/>
    </source>
</evidence>
<evidence type="ECO:0000313" key="10">
    <source>
        <dbReference type="Proteomes" id="UP000194127"/>
    </source>
</evidence>
<dbReference type="PROSITE" id="PS00900">
    <property type="entry name" value="RNA_POL_PHAGE_1"/>
    <property type="match status" value="1"/>
</dbReference>
<evidence type="ECO:0000256" key="1">
    <source>
        <dbReference type="ARBA" id="ARBA00009493"/>
    </source>
</evidence>
<dbReference type="Gene3D" id="1.10.150.20">
    <property type="entry name" value="5' to 3' exonuclease, C-terminal subdomain"/>
    <property type="match status" value="1"/>
</dbReference>
<evidence type="ECO:0000256" key="3">
    <source>
        <dbReference type="ARBA" id="ARBA00022478"/>
    </source>
</evidence>
<dbReference type="InterPro" id="IPR002092">
    <property type="entry name" value="DNA-dir_Rpol_phage-type"/>
</dbReference>
<dbReference type="RefSeq" id="XP_024332928.1">
    <property type="nucleotide sequence ID" value="XM_024483024.1"/>
</dbReference>
<keyword evidence="3" id="KW-0240">DNA-directed RNA polymerase</keyword>
<dbReference type="GO" id="GO:0003899">
    <property type="term" value="F:DNA-directed RNA polymerase activity"/>
    <property type="evidence" value="ECO:0007669"/>
    <property type="project" value="UniProtKB-EC"/>
</dbReference>
<keyword evidence="4" id="KW-0808">Transferase</keyword>
<dbReference type="InterPro" id="IPR046950">
    <property type="entry name" value="DNA-dir_Rpol_C_phage-type"/>
</dbReference>
<dbReference type="GO" id="GO:0034245">
    <property type="term" value="C:mitochondrial DNA-directed RNA polymerase complex"/>
    <property type="evidence" value="ECO:0007669"/>
    <property type="project" value="TreeGrafter"/>
</dbReference>
<dbReference type="OrthoDB" id="3269740at2759"/>
<gene>
    <name evidence="9" type="ORF">POSPLADRAFT_1084118</name>
</gene>
<evidence type="ECO:0000256" key="4">
    <source>
        <dbReference type="ARBA" id="ARBA00022679"/>
    </source>
</evidence>
<evidence type="ECO:0000259" key="8">
    <source>
        <dbReference type="Pfam" id="PF00940"/>
    </source>
</evidence>